<evidence type="ECO:0000313" key="6">
    <source>
        <dbReference type="EMBL" id="MBB6542942.1"/>
    </source>
</evidence>
<evidence type="ECO:0000256" key="1">
    <source>
        <dbReference type="ARBA" id="ARBA00009820"/>
    </source>
</evidence>
<keyword evidence="7" id="KW-1185">Reference proteome</keyword>
<comment type="similarity">
    <text evidence="1">Belongs to the TolB family.</text>
</comment>
<keyword evidence="2 3" id="KW-0238">DNA-binding</keyword>
<dbReference type="InterPro" id="IPR011042">
    <property type="entry name" value="6-blade_b-propeller_TolB-like"/>
</dbReference>
<sequence length="712" mass="81661">MKYDQPFKLASCRVLPSECAIELSTAEKVSLQPKFIELLCYLAEQFPRVVPRDEIIEVIWAGNEYVGENALTNAIWHLRQNLKGINGDTDVIETIRKVGYRLLVTPEYQLHTVPNSSQTVNEHQESLPIKAPNYWYLSLSIVIIFVSLVFIWQQNNKAAIFSQPLITQITKEPGSELFASPSPNGDKVVFKWIDETDSANLYITDRKNPALAPVQLTFGDGYISHSIWSNDGQYLYYAEKARDRQSCNIMQLKVATNQKSAITTCPLKGGYYYLDISPDNNTLAFHGYREPADDNGIYFLDLTDLSRQPWRFSCSKNCGYRERDFSFSPDGKYIALSRRVNRFNENLYLVDLKTKDTVKLTQGQEDIVGITWHPNSKQLVYAAQRADVRNGYVVDISSKLTEPLNIPGFSYPAFAKKSGELFFQQRQEKYHLANLSLTSDIASSPFPVIQSEFSHQNPHYSPKQDKVAYISNESGFYELWIADRDGKNRKQLTNLQKVVRYPRWSNSGDKIAFLGPVNDELAEKIYIYDLQNNQLSVVPSEHLHHNRPTWSYDDQSIISAVYEKEYADLHLINIKSGESKRISFDGGRFGIMTTESTLLYTNQHSGLWQKDLTSTNKPIKKISGKVFNTTYTWAYTPKGIYFKRNYNNQNIFAYYDLFLRDVTPIVRLPRRSLPLTTSLSFIDKTQELLFTGSQSPQSDIKQLVHPLLHPID</sequence>
<evidence type="ECO:0000259" key="5">
    <source>
        <dbReference type="PROSITE" id="PS51755"/>
    </source>
</evidence>
<dbReference type="RefSeq" id="WP_184423749.1">
    <property type="nucleotide sequence ID" value="NZ_AP027362.1"/>
</dbReference>
<dbReference type="SUPFAM" id="SSF46894">
    <property type="entry name" value="C-terminal effector domain of the bipartite response regulators"/>
    <property type="match status" value="1"/>
</dbReference>
<protein>
    <submittedName>
        <fullName evidence="6">Tol biopolymer transport system component/DNA-binding winged helix-turn-helix (WHTH) protein</fullName>
    </submittedName>
</protein>
<feature type="DNA-binding region" description="OmpR/PhoB-type" evidence="3">
    <location>
        <begin position="4"/>
        <end position="104"/>
    </location>
</feature>
<dbReference type="InterPro" id="IPR016032">
    <property type="entry name" value="Sig_transdc_resp-reg_C-effctor"/>
</dbReference>
<dbReference type="Proteomes" id="UP000537141">
    <property type="component" value="Unassembled WGS sequence"/>
</dbReference>
<gene>
    <name evidence="6" type="ORF">HNQ55_001446</name>
</gene>
<dbReference type="PANTHER" id="PTHR36842">
    <property type="entry name" value="PROTEIN TOLB HOMOLOG"/>
    <property type="match status" value="1"/>
</dbReference>
<keyword evidence="4" id="KW-1133">Transmembrane helix</keyword>
<evidence type="ECO:0000256" key="4">
    <source>
        <dbReference type="SAM" id="Phobius"/>
    </source>
</evidence>
<keyword evidence="4" id="KW-0812">Transmembrane</keyword>
<organism evidence="6 7">
    <name type="scientific">Thalassotalea piscium</name>
    <dbReference type="NCBI Taxonomy" id="1230533"/>
    <lineage>
        <taxon>Bacteria</taxon>
        <taxon>Pseudomonadati</taxon>
        <taxon>Pseudomonadota</taxon>
        <taxon>Gammaproteobacteria</taxon>
        <taxon>Alteromonadales</taxon>
        <taxon>Colwelliaceae</taxon>
        <taxon>Thalassotalea</taxon>
    </lineage>
</organism>
<feature type="domain" description="OmpR/PhoB-type" evidence="5">
    <location>
        <begin position="4"/>
        <end position="104"/>
    </location>
</feature>
<evidence type="ECO:0000256" key="2">
    <source>
        <dbReference type="ARBA" id="ARBA00023125"/>
    </source>
</evidence>
<dbReference type="Gene3D" id="1.10.10.10">
    <property type="entry name" value="Winged helix-like DNA-binding domain superfamily/Winged helix DNA-binding domain"/>
    <property type="match status" value="1"/>
</dbReference>
<evidence type="ECO:0000313" key="7">
    <source>
        <dbReference type="Proteomes" id="UP000537141"/>
    </source>
</evidence>
<comment type="caution">
    <text evidence="6">The sequence shown here is derived from an EMBL/GenBank/DDBJ whole genome shotgun (WGS) entry which is preliminary data.</text>
</comment>
<feature type="transmembrane region" description="Helical" evidence="4">
    <location>
        <begin position="134"/>
        <end position="152"/>
    </location>
</feature>
<dbReference type="EMBL" id="JACHHU010000009">
    <property type="protein sequence ID" value="MBB6542942.1"/>
    <property type="molecule type" value="Genomic_DNA"/>
</dbReference>
<dbReference type="GO" id="GO:0003677">
    <property type="term" value="F:DNA binding"/>
    <property type="evidence" value="ECO:0007669"/>
    <property type="project" value="UniProtKB-UniRule"/>
</dbReference>
<dbReference type="Gene3D" id="2.120.10.30">
    <property type="entry name" value="TolB, C-terminal domain"/>
    <property type="match status" value="3"/>
</dbReference>
<dbReference type="GO" id="GO:0006355">
    <property type="term" value="P:regulation of DNA-templated transcription"/>
    <property type="evidence" value="ECO:0007669"/>
    <property type="project" value="InterPro"/>
</dbReference>
<dbReference type="SUPFAM" id="SSF82171">
    <property type="entry name" value="DPP6 N-terminal domain-like"/>
    <property type="match status" value="2"/>
</dbReference>
<dbReference type="AlphaFoldDB" id="A0A7X0TT74"/>
<dbReference type="PROSITE" id="PS51755">
    <property type="entry name" value="OMPR_PHOB"/>
    <property type="match status" value="1"/>
</dbReference>
<dbReference type="CDD" id="cd00383">
    <property type="entry name" value="trans_reg_C"/>
    <property type="match status" value="1"/>
</dbReference>
<dbReference type="Pfam" id="PF07676">
    <property type="entry name" value="PD40"/>
    <property type="match status" value="2"/>
</dbReference>
<keyword evidence="4" id="KW-0472">Membrane</keyword>
<accession>A0A7X0TT74</accession>
<dbReference type="Pfam" id="PF00486">
    <property type="entry name" value="Trans_reg_C"/>
    <property type="match status" value="1"/>
</dbReference>
<dbReference type="InterPro" id="IPR001867">
    <property type="entry name" value="OmpR/PhoB-type_DNA-bd"/>
</dbReference>
<proteinExistence type="inferred from homology"/>
<name>A0A7X0TT74_9GAMM</name>
<dbReference type="InterPro" id="IPR036388">
    <property type="entry name" value="WH-like_DNA-bd_sf"/>
</dbReference>
<dbReference type="InterPro" id="IPR011659">
    <property type="entry name" value="WD40"/>
</dbReference>
<evidence type="ECO:0000256" key="3">
    <source>
        <dbReference type="PROSITE-ProRule" id="PRU01091"/>
    </source>
</evidence>
<dbReference type="SMART" id="SM00862">
    <property type="entry name" value="Trans_reg_C"/>
    <property type="match status" value="1"/>
</dbReference>
<reference evidence="6 7" key="1">
    <citation type="submission" date="2020-08" db="EMBL/GenBank/DDBJ databases">
        <title>Genomic Encyclopedia of Type Strains, Phase IV (KMG-IV): sequencing the most valuable type-strain genomes for metagenomic binning, comparative biology and taxonomic classification.</title>
        <authorList>
            <person name="Goeker M."/>
        </authorList>
    </citation>
    <scope>NUCLEOTIDE SEQUENCE [LARGE SCALE GENOMIC DNA]</scope>
    <source>
        <strain evidence="6 7">DSM 26287</strain>
    </source>
</reference>
<dbReference type="GO" id="GO:0000160">
    <property type="term" value="P:phosphorelay signal transduction system"/>
    <property type="evidence" value="ECO:0007669"/>
    <property type="project" value="InterPro"/>
</dbReference>